<dbReference type="Proteomes" id="UP000011863">
    <property type="component" value="Chromosome"/>
</dbReference>
<organism evidence="1 2">
    <name type="scientific">Ilumatobacter coccineus (strain NBRC 103263 / KCTC 29153 / YM16-304)</name>
    <dbReference type="NCBI Taxonomy" id="1313172"/>
    <lineage>
        <taxon>Bacteria</taxon>
        <taxon>Bacillati</taxon>
        <taxon>Actinomycetota</taxon>
        <taxon>Acidimicrobiia</taxon>
        <taxon>Acidimicrobiales</taxon>
        <taxon>Ilumatobacteraceae</taxon>
        <taxon>Ilumatobacter</taxon>
    </lineage>
</organism>
<dbReference type="InterPro" id="IPR050179">
    <property type="entry name" value="Trans_hexapeptide_repeat"/>
</dbReference>
<dbReference type="InterPro" id="IPR001451">
    <property type="entry name" value="Hexapep"/>
</dbReference>
<dbReference type="GO" id="GO:0016746">
    <property type="term" value="F:acyltransferase activity"/>
    <property type="evidence" value="ECO:0007669"/>
    <property type="project" value="UniProtKB-KW"/>
</dbReference>
<dbReference type="SUPFAM" id="SSF51161">
    <property type="entry name" value="Trimeric LpxA-like enzymes"/>
    <property type="match status" value="1"/>
</dbReference>
<evidence type="ECO:0000313" key="2">
    <source>
        <dbReference type="Proteomes" id="UP000011863"/>
    </source>
</evidence>
<dbReference type="AlphaFoldDB" id="A0A6C7E5B8"/>
<keyword evidence="2" id="KW-1185">Reference proteome</keyword>
<dbReference type="Pfam" id="PF14602">
    <property type="entry name" value="Hexapep_2"/>
    <property type="match status" value="1"/>
</dbReference>
<evidence type="ECO:0000313" key="1">
    <source>
        <dbReference type="EMBL" id="BAN01761.1"/>
    </source>
</evidence>
<dbReference type="InterPro" id="IPR011004">
    <property type="entry name" value="Trimer_LpxA-like_sf"/>
</dbReference>
<dbReference type="PANTHER" id="PTHR43300">
    <property type="entry name" value="ACETYLTRANSFERASE"/>
    <property type="match status" value="1"/>
</dbReference>
<keyword evidence="1" id="KW-0012">Acyltransferase</keyword>
<proteinExistence type="predicted"/>
<dbReference type="EC" id="2.3.1.-" evidence="1"/>
<dbReference type="EMBL" id="AP012057">
    <property type="protein sequence ID" value="BAN01761.1"/>
    <property type="molecule type" value="Genomic_DNA"/>
</dbReference>
<keyword evidence="1" id="KW-0808">Transferase</keyword>
<reference evidence="1 2" key="1">
    <citation type="journal article" date="2013" name="Int. J. Syst. Evol. Microbiol.">
        <title>Ilumatobacter nonamiense sp. nov. and Ilumatobacter coccineum sp. nov., isolated from seashore sand.</title>
        <authorList>
            <person name="Matsumoto A."/>
            <person name="Kasai H."/>
            <person name="Matsuo Y."/>
            <person name="Shizuri Y."/>
            <person name="Ichikawa N."/>
            <person name="Fujita N."/>
            <person name="Omura S."/>
            <person name="Takahashi Y."/>
        </authorList>
    </citation>
    <scope>NUCLEOTIDE SEQUENCE [LARGE SCALE GENOMIC DNA]</scope>
    <source>
        <strain evidence="2">NBRC 103263 / KCTC 29153 / YM16-304</strain>
    </source>
</reference>
<sequence length="188" mass="19885">MQRIHETAHVEDGVEIGDGTAVWSHTQIRPGARIGRNCNIGRNVFVDTDVSIGDNVKIQNNASLFEGTTLESGVFVGPHVIFTNDRVPRAITPAGDLKTADDWELGRILVRYGAAIGAGATIITGTEVGRWAMIGSGAVVTHDVPDYTLIIGNPGRVAGYVSAAGRRCDSLDMAVTLSESEAQRVTGS</sequence>
<dbReference type="PANTHER" id="PTHR43300:SF4">
    <property type="entry name" value="ACYL-[ACYL-CARRIER-PROTEIN]--UDP-N-ACETYLGLUCOSAMINE O-ACYLTRANSFERASE"/>
    <property type="match status" value="1"/>
</dbReference>
<name>A0A6C7E5B8_ILUCY</name>
<gene>
    <name evidence="1" type="ORF">YM304_14470</name>
</gene>
<dbReference type="Gene3D" id="2.160.10.10">
    <property type="entry name" value="Hexapeptide repeat proteins"/>
    <property type="match status" value="1"/>
</dbReference>
<dbReference type="KEGG" id="aym:YM304_14470"/>
<accession>A0A6C7E5B8</accession>
<dbReference type="RefSeq" id="WP_015441008.1">
    <property type="nucleotide sequence ID" value="NC_020520.1"/>
</dbReference>
<dbReference type="Pfam" id="PF00132">
    <property type="entry name" value="Hexapep"/>
    <property type="match status" value="1"/>
</dbReference>
<dbReference type="CDD" id="cd03358">
    <property type="entry name" value="LbH_WxcM_N_like"/>
    <property type="match status" value="1"/>
</dbReference>
<protein>
    <submittedName>
        <fullName evidence="1">Sugar acetyltransferase</fullName>
        <ecNumber evidence="1">2.3.1.-</ecNumber>
    </submittedName>
</protein>